<reference evidence="1 2" key="1">
    <citation type="journal article" date="2016" name="Nat. Commun.">
        <title>Thousands of microbial genomes shed light on interconnected biogeochemical processes in an aquifer system.</title>
        <authorList>
            <person name="Anantharaman K."/>
            <person name="Brown C.T."/>
            <person name="Hug L.A."/>
            <person name="Sharon I."/>
            <person name="Castelle C.J."/>
            <person name="Probst A.J."/>
            <person name="Thomas B.C."/>
            <person name="Singh A."/>
            <person name="Wilkins M.J."/>
            <person name="Karaoz U."/>
            <person name="Brodie E.L."/>
            <person name="Williams K.H."/>
            <person name="Hubbard S.S."/>
            <person name="Banfield J.F."/>
        </authorList>
    </citation>
    <scope>NUCLEOTIDE SEQUENCE [LARGE SCALE GENOMIC DNA]</scope>
</reference>
<name>A0A1F6LVR5_9BACT</name>
<organism evidence="1 2">
    <name type="scientific">Candidatus Magasanikbacteria bacterium RIFCSPHIGHO2_01_FULL_50_8</name>
    <dbReference type="NCBI Taxonomy" id="1798674"/>
    <lineage>
        <taxon>Bacteria</taxon>
        <taxon>Candidatus Magasanikiibacteriota</taxon>
    </lineage>
</organism>
<accession>A0A1F6LVR5</accession>
<sequence>MHEIGDPQAVERTQKISELLRVAQSPQLEQLLQGKQISAISYERFTDRPTNQKTPSSVANYHFAVIDLVGGAKIFAMVKPTQSASETWFAHFDGAETIQVTNPSGTKPSRIDSPETLVAFEQQWRRAMPPYRVD</sequence>
<dbReference type="AlphaFoldDB" id="A0A1F6LVR5"/>
<evidence type="ECO:0000313" key="1">
    <source>
        <dbReference type="EMBL" id="OGH63479.1"/>
    </source>
</evidence>
<gene>
    <name evidence="1" type="ORF">A2848_02955</name>
</gene>
<comment type="caution">
    <text evidence="1">The sequence shown here is derived from an EMBL/GenBank/DDBJ whole genome shotgun (WGS) entry which is preliminary data.</text>
</comment>
<dbReference type="EMBL" id="MFPV01000003">
    <property type="protein sequence ID" value="OGH63479.1"/>
    <property type="molecule type" value="Genomic_DNA"/>
</dbReference>
<proteinExistence type="predicted"/>
<protein>
    <submittedName>
        <fullName evidence="1">Uncharacterized protein</fullName>
    </submittedName>
</protein>
<evidence type="ECO:0000313" key="2">
    <source>
        <dbReference type="Proteomes" id="UP000176329"/>
    </source>
</evidence>
<dbReference type="Proteomes" id="UP000176329">
    <property type="component" value="Unassembled WGS sequence"/>
</dbReference>